<dbReference type="OrthoDB" id="2272983at2759"/>
<dbReference type="AlphaFoldDB" id="A0A9P7XH59"/>
<protein>
    <recommendedName>
        <fullName evidence="3">Reverse transcriptase domain-containing protein</fullName>
    </recommendedName>
</protein>
<gene>
    <name evidence="1" type="ORF">KI688_007670</name>
</gene>
<sequence>MTTQILDNAEFLSALDTHLSTLEMPQPSETRQQYWDGAKDKVKRFTAGRHIADNGMVLNNLRDYCRNRKLKHVGVLLDQEKAYDRVHPEYLEMVMERFGFPQQVIRIITTHQHNGGLGVPAKQQQTFLIKHLRNATTTSVP</sequence>
<evidence type="ECO:0000313" key="2">
    <source>
        <dbReference type="Proteomes" id="UP000707451"/>
    </source>
</evidence>
<reference evidence="1" key="1">
    <citation type="submission" date="2021-06" db="EMBL/GenBank/DDBJ databases">
        <title>Genome Sequence of Mortierella hyaline Strain SCG-10, a Cold-Adapted, Nitrate-Reducing Fungus Isolated from Soil in Minnesota, USA.</title>
        <authorList>
            <person name="Aldossari N."/>
        </authorList>
    </citation>
    <scope>NUCLEOTIDE SEQUENCE</scope>
    <source>
        <strain evidence="1">SCG-10</strain>
    </source>
</reference>
<organism evidence="1 2">
    <name type="scientific">Linnemannia hyalina</name>
    <dbReference type="NCBI Taxonomy" id="64524"/>
    <lineage>
        <taxon>Eukaryota</taxon>
        <taxon>Fungi</taxon>
        <taxon>Fungi incertae sedis</taxon>
        <taxon>Mucoromycota</taxon>
        <taxon>Mortierellomycotina</taxon>
        <taxon>Mortierellomycetes</taxon>
        <taxon>Mortierellales</taxon>
        <taxon>Mortierellaceae</taxon>
        <taxon>Linnemannia</taxon>
    </lineage>
</organism>
<name>A0A9P7XH59_9FUNG</name>
<proteinExistence type="predicted"/>
<keyword evidence="2" id="KW-1185">Reference proteome</keyword>
<evidence type="ECO:0008006" key="3">
    <source>
        <dbReference type="Google" id="ProtNLM"/>
    </source>
</evidence>
<dbReference type="Proteomes" id="UP000707451">
    <property type="component" value="Unassembled WGS sequence"/>
</dbReference>
<comment type="caution">
    <text evidence="1">The sequence shown here is derived from an EMBL/GenBank/DDBJ whole genome shotgun (WGS) entry which is preliminary data.</text>
</comment>
<evidence type="ECO:0000313" key="1">
    <source>
        <dbReference type="EMBL" id="KAG9061041.1"/>
    </source>
</evidence>
<dbReference type="EMBL" id="JAHRHY010000026">
    <property type="protein sequence ID" value="KAG9061041.1"/>
    <property type="molecule type" value="Genomic_DNA"/>
</dbReference>
<accession>A0A9P7XH59</accession>